<dbReference type="STRING" id="22663.A0A2I0JDR0"/>
<gene>
    <name evidence="2" type="ORF">CRG98_025802</name>
</gene>
<organism evidence="2 3">
    <name type="scientific">Punica granatum</name>
    <name type="common">Pomegranate</name>
    <dbReference type="NCBI Taxonomy" id="22663"/>
    <lineage>
        <taxon>Eukaryota</taxon>
        <taxon>Viridiplantae</taxon>
        <taxon>Streptophyta</taxon>
        <taxon>Embryophyta</taxon>
        <taxon>Tracheophyta</taxon>
        <taxon>Spermatophyta</taxon>
        <taxon>Magnoliopsida</taxon>
        <taxon>eudicotyledons</taxon>
        <taxon>Gunneridae</taxon>
        <taxon>Pentapetalae</taxon>
        <taxon>rosids</taxon>
        <taxon>malvids</taxon>
        <taxon>Myrtales</taxon>
        <taxon>Lythraceae</taxon>
        <taxon>Punica</taxon>
    </lineage>
</organism>
<dbReference type="Pfam" id="PF25279">
    <property type="entry name" value="Beta_prop_At2g24240"/>
    <property type="match status" value="1"/>
</dbReference>
<dbReference type="AlphaFoldDB" id="A0A2I0JDR0"/>
<evidence type="ECO:0000313" key="3">
    <source>
        <dbReference type="Proteomes" id="UP000233551"/>
    </source>
</evidence>
<evidence type="ECO:0000313" key="2">
    <source>
        <dbReference type="EMBL" id="PKI53796.1"/>
    </source>
</evidence>
<comment type="caution">
    <text evidence="2">The sequence shown here is derived from an EMBL/GenBank/DDBJ whole genome shotgun (WGS) entry which is preliminary data.</text>
</comment>
<keyword evidence="3" id="KW-1185">Reference proteome</keyword>
<reference evidence="2 3" key="1">
    <citation type="submission" date="2017-11" db="EMBL/GenBank/DDBJ databases">
        <title>De-novo sequencing of pomegranate (Punica granatum L.) genome.</title>
        <authorList>
            <person name="Akparov Z."/>
            <person name="Amiraslanov A."/>
            <person name="Hajiyeva S."/>
            <person name="Abbasov M."/>
            <person name="Kaur K."/>
            <person name="Hamwieh A."/>
            <person name="Solovyev V."/>
            <person name="Salamov A."/>
            <person name="Braich B."/>
            <person name="Kosarev P."/>
            <person name="Mahmoud A."/>
            <person name="Hajiyev E."/>
            <person name="Babayeva S."/>
            <person name="Izzatullayeva V."/>
            <person name="Mammadov A."/>
            <person name="Mammadov A."/>
            <person name="Sharifova S."/>
            <person name="Ojaghi J."/>
            <person name="Eynullazada K."/>
            <person name="Bayramov B."/>
            <person name="Abdulazimova A."/>
            <person name="Shahmuradov I."/>
        </authorList>
    </citation>
    <scope>NUCLEOTIDE SEQUENCE [LARGE SCALE GENOMIC DNA]</scope>
    <source>
        <strain evidence="3">cv. AG2017</strain>
        <tissue evidence="2">Leaf</tissue>
    </source>
</reference>
<dbReference type="Proteomes" id="UP000233551">
    <property type="component" value="Unassembled WGS sequence"/>
</dbReference>
<dbReference type="InterPro" id="IPR057441">
    <property type="entry name" value="Beta_prop_At2g24240"/>
</dbReference>
<proteinExistence type="predicted"/>
<sequence>MKIDWGLARPGPSALPMATRCNTYNDWTMVEYPPICLDQDNRVYDILWCDSRNFMISKSTNIGQFNSVTGEFNPLVIFRESSALLAFFSQGSVYKLEQRDAAANETSNNVCLMDMYMNVSIVDYRKALASGWHVDWKLKNSVGPRNNNTPESIHCHEGQLYARTRSNGCVLSGSDWVLTSKIEASGDLICDVSIGGDRLFALHYDPDFVEVWGTPRR</sequence>
<protein>
    <recommendedName>
        <fullName evidence="1">At2g24240-like C-terminal beta-propeller domain-containing protein</fullName>
    </recommendedName>
</protein>
<accession>A0A2I0JDR0</accession>
<dbReference type="EMBL" id="PGOL01001831">
    <property type="protein sequence ID" value="PKI53796.1"/>
    <property type="molecule type" value="Genomic_DNA"/>
</dbReference>
<name>A0A2I0JDR0_PUNGR</name>
<evidence type="ECO:0000259" key="1">
    <source>
        <dbReference type="Pfam" id="PF25279"/>
    </source>
</evidence>
<feature type="domain" description="At2g24240-like C-terminal beta-propeller" evidence="1">
    <location>
        <begin position="92"/>
        <end position="214"/>
    </location>
</feature>